<dbReference type="PANTHER" id="PTHR30203:SF33">
    <property type="entry name" value="BLR4455 PROTEIN"/>
    <property type="match status" value="1"/>
</dbReference>
<dbReference type="GO" id="GO:0005886">
    <property type="term" value="C:plasma membrane"/>
    <property type="evidence" value="ECO:0007669"/>
    <property type="project" value="UniProtKB-SubCell"/>
</dbReference>
<protein>
    <submittedName>
        <fullName evidence="3">RND transporter</fullName>
    </submittedName>
</protein>
<dbReference type="Proteomes" id="UP000249842">
    <property type="component" value="Unassembled WGS sequence"/>
</dbReference>
<comment type="caution">
    <text evidence="3">The sequence shown here is derived from an EMBL/GenBank/DDBJ whole genome shotgun (WGS) entry which is preliminary data.</text>
</comment>
<evidence type="ECO:0000313" key="3">
    <source>
        <dbReference type="EMBL" id="RAK61831.1"/>
    </source>
</evidence>
<feature type="chain" id="PRO_5016190391" evidence="2">
    <location>
        <begin position="27"/>
        <end position="480"/>
    </location>
</feature>
<dbReference type="PANTHER" id="PTHR30203">
    <property type="entry name" value="OUTER MEMBRANE CATION EFFLUX PROTEIN"/>
    <property type="match status" value="1"/>
</dbReference>
<sequence>MRLARTPLTVLTCAAVAGCAVGPNYARPSAPVSATFKEAAGWSPAAPADALERGDWWTLFGDPVLNGLMARVQVSNQNIIAAEAAYRQARALVSEQRAALFPTVNTSGSATRSGSGAGGSAIIVNPDGSTSGGSSGGTARNTYRVTLGASWAPDIWGRIRRTIEASRANAQASAADLAAARLAAQGELAANYFSLREAEAEMALDQATVASYRRTVQISQNQYNAGIAPRSNLLQAQTQLDNALADLAGTQQTRATYEHAIAMLVGEAPGNFSLATAAWTSTVPETPPGVPSTLLQRRPDIAAAERRMAAANAQVGVQVAAYFPSLSLTGSYGFASTELGALISAPNALWSMGASAAETLLDFGARRARVTEARAAYDQAVAQYRQTVLTALQDVENQLVATRVLAAQYDLRRDASAAADAAEQMVTNRYQAGQVSFVDVVTAQAAAYAARRALAQATAQRQNTAVALIQSLGGGWRPAP</sequence>
<dbReference type="EMBL" id="QFYP01000001">
    <property type="protein sequence ID" value="RAK61831.1"/>
    <property type="molecule type" value="Genomic_DNA"/>
</dbReference>
<keyword evidence="4" id="KW-1185">Reference proteome</keyword>
<dbReference type="InterPro" id="IPR003423">
    <property type="entry name" value="OMP_efflux"/>
</dbReference>
<feature type="signal peptide" evidence="2">
    <location>
        <begin position="1"/>
        <end position="26"/>
    </location>
</feature>
<evidence type="ECO:0000256" key="1">
    <source>
        <dbReference type="ARBA" id="ARBA00007613"/>
    </source>
</evidence>
<dbReference type="NCBIfam" id="TIGR01845">
    <property type="entry name" value="outer_NodT"/>
    <property type="match status" value="1"/>
</dbReference>
<proteinExistence type="inferred from homology"/>
<dbReference type="Gene3D" id="1.20.1600.10">
    <property type="entry name" value="Outer membrane efflux proteins (OEP)"/>
    <property type="match status" value="1"/>
</dbReference>
<keyword evidence="2" id="KW-0732">Signal</keyword>
<dbReference type="OrthoDB" id="9783100at2"/>
<name>A0A328B627_9CAUL</name>
<dbReference type="AlphaFoldDB" id="A0A328B627"/>
<gene>
    <name evidence="3" type="ORF">DJ021_14380</name>
</gene>
<comment type="similarity">
    <text evidence="1 2">Belongs to the outer membrane factor (OMF) (TC 1.B.17) family.</text>
</comment>
<organism evidence="3 4">
    <name type="scientific">Phenylobacterium hankyongense</name>
    <dbReference type="NCBI Taxonomy" id="1813876"/>
    <lineage>
        <taxon>Bacteria</taxon>
        <taxon>Pseudomonadati</taxon>
        <taxon>Pseudomonadota</taxon>
        <taxon>Alphaproteobacteria</taxon>
        <taxon>Caulobacterales</taxon>
        <taxon>Caulobacteraceae</taxon>
        <taxon>Phenylobacterium</taxon>
    </lineage>
</organism>
<reference evidence="4" key="1">
    <citation type="submission" date="2018-05" db="EMBL/GenBank/DDBJ databases">
        <authorList>
            <person name="Li X."/>
        </authorList>
    </citation>
    <scope>NUCLEOTIDE SEQUENCE [LARGE SCALE GENOMIC DNA]</scope>
    <source>
        <strain evidence="4">HKS-05</strain>
    </source>
</reference>
<evidence type="ECO:0000313" key="4">
    <source>
        <dbReference type="Proteomes" id="UP000249842"/>
    </source>
</evidence>
<accession>A0A328B627</accession>
<dbReference type="Gene3D" id="2.20.200.10">
    <property type="entry name" value="Outer membrane efflux proteins (OEP)"/>
    <property type="match status" value="1"/>
</dbReference>
<keyword evidence="2" id="KW-0812">Transmembrane</keyword>
<keyword evidence="2" id="KW-0472">Membrane</keyword>
<dbReference type="PROSITE" id="PS51257">
    <property type="entry name" value="PROKAR_LIPOPROTEIN"/>
    <property type="match status" value="1"/>
</dbReference>
<evidence type="ECO:0000256" key="2">
    <source>
        <dbReference type="RuleBase" id="RU362097"/>
    </source>
</evidence>
<keyword evidence="2" id="KW-0564">Palmitate</keyword>
<dbReference type="Pfam" id="PF02321">
    <property type="entry name" value="OEP"/>
    <property type="match status" value="2"/>
</dbReference>
<dbReference type="GO" id="GO:0015562">
    <property type="term" value="F:efflux transmembrane transporter activity"/>
    <property type="evidence" value="ECO:0007669"/>
    <property type="project" value="InterPro"/>
</dbReference>
<dbReference type="SUPFAM" id="SSF56954">
    <property type="entry name" value="Outer membrane efflux proteins (OEP)"/>
    <property type="match status" value="1"/>
</dbReference>
<keyword evidence="2" id="KW-0449">Lipoprotein</keyword>
<dbReference type="InterPro" id="IPR010131">
    <property type="entry name" value="MdtP/NodT-like"/>
</dbReference>
<keyword evidence="2" id="KW-1134">Transmembrane beta strand</keyword>
<comment type="subcellular location">
    <subcellularLocation>
        <location evidence="2">Cell membrane</location>
        <topology evidence="2">Lipid-anchor</topology>
    </subcellularLocation>
</comment>